<dbReference type="InterPro" id="IPR027417">
    <property type="entry name" value="P-loop_NTPase"/>
</dbReference>
<evidence type="ECO:0000256" key="3">
    <source>
        <dbReference type="PROSITE-ProRule" id="PRU00221"/>
    </source>
</evidence>
<dbReference type="InParanoid" id="A0A0C9ZCR3"/>
<dbReference type="SUPFAM" id="SSF50978">
    <property type="entry name" value="WD40 repeat-like"/>
    <property type="match status" value="1"/>
</dbReference>
<keyword evidence="2" id="KW-0677">Repeat</keyword>
<name>A0A0C9ZCR3_9AGAM</name>
<gene>
    <name evidence="5" type="ORF">CY34DRAFT_96323</name>
</gene>
<dbReference type="HOGENOM" id="CLU_000288_6_0_1"/>
<dbReference type="PANTHER" id="PTHR10039:SF17">
    <property type="entry name" value="FUNGAL STAND N-TERMINAL GOODBYE DOMAIN-CONTAINING PROTEIN-RELATED"/>
    <property type="match status" value="1"/>
</dbReference>
<dbReference type="SMART" id="SM00320">
    <property type="entry name" value="WD40"/>
    <property type="match status" value="2"/>
</dbReference>
<dbReference type="Proteomes" id="UP000054485">
    <property type="component" value="Unassembled WGS sequence"/>
</dbReference>
<evidence type="ECO:0000259" key="4">
    <source>
        <dbReference type="PROSITE" id="PS50837"/>
    </source>
</evidence>
<dbReference type="Gene3D" id="2.130.10.10">
    <property type="entry name" value="YVTN repeat-like/Quinoprotein amine dehydrogenase"/>
    <property type="match status" value="1"/>
</dbReference>
<dbReference type="SUPFAM" id="SSF52540">
    <property type="entry name" value="P-loop containing nucleoside triphosphate hydrolases"/>
    <property type="match status" value="1"/>
</dbReference>
<evidence type="ECO:0000256" key="2">
    <source>
        <dbReference type="ARBA" id="ARBA00022737"/>
    </source>
</evidence>
<accession>A0A0C9ZCR3</accession>
<feature type="repeat" description="WD" evidence="3">
    <location>
        <begin position="690"/>
        <end position="731"/>
    </location>
</feature>
<dbReference type="InterPro" id="IPR007111">
    <property type="entry name" value="NACHT_NTPase"/>
</dbReference>
<keyword evidence="6" id="KW-1185">Reference proteome</keyword>
<dbReference type="InterPro" id="IPR015943">
    <property type="entry name" value="WD40/YVTN_repeat-like_dom_sf"/>
</dbReference>
<feature type="non-terminal residue" evidence="5">
    <location>
        <position position="897"/>
    </location>
</feature>
<dbReference type="PROSITE" id="PS50082">
    <property type="entry name" value="WD_REPEATS_2"/>
    <property type="match status" value="2"/>
</dbReference>
<dbReference type="PROSITE" id="PS50294">
    <property type="entry name" value="WD_REPEATS_REGION"/>
    <property type="match status" value="2"/>
</dbReference>
<evidence type="ECO:0000313" key="5">
    <source>
        <dbReference type="EMBL" id="KIK35315.1"/>
    </source>
</evidence>
<dbReference type="Pfam" id="PF00400">
    <property type="entry name" value="WD40"/>
    <property type="match status" value="2"/>
</dbReference>
<dbReference type="InterPro" id="IPR019775">
    <property type="entry name" value="WD40_repeat_CS"/>
</dbReference>
<reference evidence="6" key="2">
    <citation type="submission" date="2015-01" db="EMBL/GenBank/DDBJ databases">
        <title>Evolutionary Origins and Diversification of the Mycorrhizal Mutualists.</title>
        <authorList>
            <consortium name="DOE Joint Genome Institute"/>
            <consortium name="Mycorrhizal Genomics Consortium"/>
            <person name="Kohler A."/>
            <person name="Kuo A."/>
            <person name="Nagy L.G."/>
            <person name="Floudas D."/>
            <person name="Copeland A."/>
            <person name="Barry K.W."/>
            <person name="Cichocki N."/>
            <person name="Veneault-Fourrey C."/>
            <person name="LaButti K."/>
            <person name="Lindquist E.A."/>
            <person name="Lipzen A."/>
            <person name="Lundell T."/>
            <person name="Morin E."/>
            <person name="Murat C."/>
            <person name="Riley R."/>
            <person name="Ohm R."/>
            <person name="Sun H."/>
            <person name="Tunlid A."/>
            <person name="Henrissat B."/>
            <person name="Grigoriev I.V."/>
            <person name="Hibbett D.S."/>
            <person name="Martin F."/>
        </authorList>
    </citation>
    <scope>NUCLEOTIDE SEQUENCE [LARGE SCALE GENOMIC DNA]</scope>
    <source>
        <strain evidence="6">UH-Slu-Lm8-n1</strain>
    </source>
</reference>
<dbReference type="Pfam" id="PF24883">
    <property type="entry name" value="NPHP3_N"/>
    <property type="match status" value="1"/>
</dbReference>
<feature type="repeat" description="WD" evidence="3">
    <location>
        <begin position="734"/>
        <end position="775"/>
    </location>
</feature>
<dbReference type="Gene3D" id="3.40.50.300">
    <property type="entry name" value="P-loop containing nucleotide triphosphate hydrolases"/>
    <property type="match status" value="1"/>
</dbReference>
<dbReference type="AlphaFoldDB" id="A0A0C9ZCR3"/>
<dbReference type="STRING" id="930992.A0A0C9ZCR3"/>
<dbReference type="InterPro" id="IPR036322">
    <property type="entry name" value="WD40_repeat_dom_sf"/>
</dbReference>
<organism evidence="5 6">
    <name type="scientific">Suillus luteus UH-Slu-Lm8-n1</name>
    <dbReference type="NCBI Taxonomy" id="930992"/>
    <lineage>
        <taxon>Eukaryota</taxon>
        <taxon>Fungi</taxon>
        <taxon>Dikarya</taxon>
        <taxon>Basidiomycota</taxon>
        <taxon>Agaricomycotina</taxon>
        <taxon>Agaricomycetes</taxon>
        <taxon>Agaricomycetidae</taxon>
        <taxon>Boletales</taxon>
        <taxon>Suillineae</taxon>
        <taxon>Suillaceae</taxon>
        <taxon>Suillus</taxon>
    </lineage>
</organism>
<evidence type="ECO:0000256" key="1">
    <source>
        <dbReference type="ARBA" id="ARBA00022574"/>
    </source>
</evidence>
<dbReference type="InterPro" id="IPR001680">
    <property type="entry name" value="WD40_rpt"/>
</dbReference>
<dbReference type="InterPro" id="IPR056884">
    <property type="entry name" value="NPHP3-like_N"/>
</dbReference>
<dbReference type="PANTHER" id="PTHR10039">
    <property type="entry name" value="AMELOGENIN"/>
    <property type="match status" value="1"/>
</dbReference>
<proteinExistence type="predicted"/>
<protein>
    <recommendedName>
        <fullName evidence="4">NACHT domain-containing protein</fullName>
    </recommendedName>
</protein>
<feature type="domain" description="NACHT" evidence="4">
    <location>
        <begin position="144"/>
        <end position="300"/>
    </location>
</feature>
<dbReference type="PROSITE" id="PS00678">
    <property type="entry name" value="WD_REPEATS_1"/>
    <property type="match status" value="1"/>
</dbReference>
<reference evidence="5 6" key="1">
    <citation type="submission" date="2014-04" db="EMBL/GenBank/DDBJ databases">
        <authorList>
            <consortium name="DOE Joint Genome Institute"/>
            <person name="Kuo A."/>
            <person name="Ruytinx J."/>
            <person name="Rineau F."/>
            <person name="Colpaert J."/>
            <person name="Kohler A."/>
            <person name="Nagy L.G."/>
            <person name="Floudas D."/>
            <person name="Copeland A."/>
            <person name="Barry K.W."/>
            <person name="Cichocki N."/>
            <person name="Veneault-Fourrey C."/>
            <person name="LaButti K."/>
            <person name="Lindquist E.A."/>
            <person name="Lipzen A."/>
            <person name="Lundell T."/>
            <person name="Morin E."/>
            <person name="Murat C."/>
            <person name="Sun H."/>
            <person name="Tunlid A."/>
            <person name="Henrissat B."/>
            <person name="Grigoriev I.V."/>
            <person name="Hibbett D.S."/>
            <person name="Martin F."/>
            <person name="Nordberg H.P."/>
            <person name="Cantor M.N."/>
            <person name="Hua S.X."/>
        </authorList>
    </citation>
    <scope>NUCLEOTIDE SEQUENCE [LARGE SCALE GENOMIC DNA]</scope>
    <source>
        <strain evidence="5 6">UH-Slu-Lm8-n1</strain>
    </source>
</reference>
<dbReference type="EMBL" id="KN835638">
    <property type="protein sequence ID" value="KIK35315.1"/>
    <property type="molecule type" value="Genomic_DNA"/>
</dbReference>
<keyword evidence="1 3" id="KW-0853">WD repeat</keyword>
<dbReference type="OrthoDB" id="3267051at2759"/>
<sequence>LLEKLADVYNFMNREDNFDKIESMRGIVGKVAQQTIECARFIREYSETKSFWKRVGKNVVAETDVIITKYNNALDELMQQFRDETVRDVAIFVYSAGETLDLDGMVYAEDAGLDTAKRCLSGTRTGILSEIIEWINSSGDSVPRVMWLSGPAGKGKSAIAHTIANWFKETGGPGSCFCFDRHREADRRHKKIFSTIARDLADRDPGMKRALADAVKVDISLKKSTDIIQQWRKLLMEPLKKLSASSVGPVLILIEALDESGGAETRSDLLRILAGRLQDNGLPQITELPSNFRILVTSRPIPDIEKGFEGADHILRLSMDSIPADVAEGDIRAFVSEELKGLSGFQGNHFATLAKNADGLFEWARLACGYIKLPYFGSSSMKCFKEVVNRDPKGRKNLLYDMYRLILTDLMPKDNDTHYKEAVAAFRSVMGQILATNEPLPLDSLNAMRRHFPEDHDRYEVDAVIKHMGSLLSGTTDSSIPIRPLHATFQEFLMDISSSGDFFIEKTEAQQRDLAYASLRVMEQGLRFNICDLKSSYIPNREDPGLQERVQKCILPHLSYSSRFWTSHVQSTAFDKELAKEVKSLFSHERVFFWLELLALVKALSGAVPALPLISQWLQVNASSTAMDVQRFIQVFGGMILHSTPHLYVSALPFLPTNSPLSKELGARFPNILRVASGRDMNWPAVQTVLRGHTDSVFSVSFSPDGTRIITGSLDCTVRLWDAATGQPVVGEPLRGHTDSVESVSFSPDGTRIVTGSEDKTVRLWDAATRQPSQQCAVSHPSAFSDEHCTIKATTIITSNTWNNHLISFSSNSIHALCNTSELTEGTPHDDCNSTPFVLNNDSGWVAGPEHWLLFWVPPASRYSFWSPGTTLVIPRGPELDMSCMAHGQHWQKCREE</sequence>
<dbReference type="PROSITE" id="PS50837">
    <property type="entry name" value="NACHT"/>
    <property type="match status" value="1"/>
</dbReference>
<evidence type="ECO:0000313" key="6">
    <source>
        <dbReference type="Proteomes" id="UP000054485"/>
    </source>
</evidence>